<gene>
    <name evidence="1" type="ORF">SNR37_001614</name>
</gene>
<sequence>MKLSRRALLKYSIATVALASGGSWLVSSASIDFKPMARLALTPQQQQVFWYLIPAFLEGAVANHDVVRKQQVLGNIDHAFAILEPHTQAELNQLLDILVSRGGWLLLSAGAAQLSELSIQQRLLLLQQWQQHYLQLLRQAYQGLHELITAAWYGDPASWADLEYQLPAQAKGLVND</sequence>
<dbReference type="EMBL" id="JAYDYW010000019">
    <property type="protein sequence ID" value="MEE1676282.1"/>
    <property type="molecule type" value="Genomic_DNA"/>
</dbReference>
<dbReference type="RefSeq" id="WP_329776968.1">
    <property type="nucleotide sequence ID" value="NZ_JAYDYW010000019.1"/>
</dbReference>
<reference evidence="2" key="1">
    <citation type="submission" date="2023-07" db="EMBL/GenBank/DDBJ databases">
        <title>Draft genome sequence of Agarivorans aestuarii strain ZMCS4, a CAZymes producing bacteria isolated from the marine brown algae Clodostephus spongiosus.</title>
        <authorList>
            <person name="Lorente B."/>
            <person name="Cabral C."/>
            <person name="Frias J."/>
            <person name="Faria J."/>
            <person name="Toubarro D."/>
        </authorList>
    </citation>
    <scope>NUCLEOTIDE SEQUENCE [LARGE SCALE GENOMIC DNA]</scope>
    <source>
        <strain evidence="2">ZMCS4</strain>
    </source>
</reference>
<evidence type="ECO:0000313" key="2">
    <source>
        <dbReference type="Proteomes" id="UP001310248"/>
    </source>
</evidence>
<name>A0ABU7GA62_9ALTE</name>
<dbReference type="Proteomes" id="UP001310248">
    <property type="component" value="Unassembled WGS sequence"/>
</dbReference>
<proteinExistence type="predicted"/>
<keyword evidence="2" id="KW-1185">Reference proteome</keyword>
<comment type="caution">
    <text evidence="1">The sequence shown here is derived from an EMBL/GenBank/DDBJ whole genome shotgun (WGS) entry which is preliminary data.</text>
</comment>
<accession>A0ABU7GA62</accession>
<organism evidence="1 2">
    <name type="scientific">Agarivorans aestuarii</name>
    <dbReference type="NCBI Taxonomy" id="1563703"/>
    <lineage>
        <taxon>Bacteria</taxon>
        <taxon>Pseudomonadati</taxon>
        <taxon>Pseudomonadota</taxon>
        <taxon>Gammaproteobacteria</taxon>
        <taxon>Alteromonadales</taxon>
        <taxon>Alteromonadaceae</taxon>
        <taxon>Agarivorans</taxon>
    </lineage>
</organism>
<dbReference type="PROSITE" id="PS51318">
    <property type="entry name" value="TAT"/>
    <property type="match status" value="1"/>
</dbReference>
<evidence type="ECO:0000313" key="1">
    <source>
        <dbReference type="EMBL" id="MEE1676282.1"/>
    </source>
</evidence>
<evidence type="ECO:0008006" key="3">
    <source>
        <dbReference type="Google" id="ProtNLM"/>
    </source>
</evidence>
<dbReference type="InterPro" id="IPR006311">
    <property type="entry name" value="TAT_signal"/>
</dbReference>
<reference evidence="1 2" key="2">
    <citation type="submission" date="2023-12" db="EMBL/GenBank/DDBJ databases">
        <authorList>
            <consortium name="Cladostephus spongiosus"/>
            <person name="Lorente B."/>
            <person name="Cabral C."/>
            <person name="Frias J."/>
            <person name="Faria J."/>
            <person name="Toubarro D."/>
        </authorList>
    </citation>
    <scope>NUCLEOTIDE SEQUENCE [LARGE SCALE GENOMIC DNA]</scope>
    <source>
        <strain evidence="1 2">ZMCS4</strain>
    </source>
</reference>
<protein>
    <recommendedName>
        <fullName evidence="3">TAT leader-containing periplasmic protein</fullName>
    </recommendedName>
</protein>